<feature type="region of interest" description="Disordered" evidence="1">
    <location>
        <begin position="1"/>
        <end position="24"/>
    </location>
</feature>
<protein>
    <submittedName>
        <fullName evidence="2">Uncharacterized protein</fullName>
    </submittedName>
</protein>
<proteinExistence type="predicted"/>
<gene>
    <name evidence="2" type="ORF">Q8A67_018021</name>
</gene>
<sequence>MLEEETARGRGAGGVEEKEEEDAVGRGLVVQTLISETLFTGLEKPTSVAPSTRLGPDNRTPATGNEKEGEREQECLVYVHAKHAFSQDSFSITPQPCAVLDKGPDPSPLQLISSPPILLSTHLWIGSNHDWGK</sequence>
<comment type="caution">
    <text evidence="2">The sequence shown here is derived from an EMBL/GenBank/DDBJ whole genome shotgun (WGS) entry which is preliminary data.</text>
</comment>
<reference evidence="2" key="1">
    <citation type="submission" date="2023-08" db="EMBL/GenBank/DDBJ databases">
        <title>Chromosome-level Genome Assembly of mud carp (Cirrhinus molitorella).</title>
        <authorList>
            <person name="Liu H."/>
        </authorList>
    </citation>
    <scope>NUCLEOTIDE SEQUENCE</scope>
    <source>
        <strain evidence="2">Prfri</strain>
        <tissue evidence="2">Muscle</tissue>
    </source>
</reference>
<dbReference type="Proteomes" id="UP001187343">
    <property type="component" value="Unassembled WGS sequence"/>
</dbReference>
<evidence type="ECO:0000313" key="3">
    <source>
        <dbReference type="Proteomes" id="UP001187343"/>
    </source>
</evidence>
<feature type="region of interest" description="Disordered" evidence="1">
    <location>
        <begin position="41"/>
        <end position="71"/>
    </location>
</feature>
<evidence type="ECO:0000313" key="2">
    <source>
        <dbReference type="EMBL" id="KAK2880753.1"/>
    </source>
</evidence>
<keyword evidence="3" id="KW-1185">Reference proteome</keyword>
<dbReference type="EMBL" id="JAUYZG010000018">
    <property type="protein sequence ID" value="KAK2880753.1"/>
    <property type="molecule type" value="Genomic_DNA"/>
</dbReference>
<evidence type="ECO:0000256" key="1">
    <source>
        <dbReference type="SAM" id="MobiDB-lite"/>
    </source>
</evidence>
<accession>A0AA88TGZ6</accession>
<name>A0AA88TGZ6_9TELE</name>
<dbReference type="AlphaFoldDB" id="A0AA88TGZ6"/>
<organism evidence="2 3">
    <name type="scientific">Cirrhinus molitorella</name>
    <name type="common">mud carp</name>
    <dbReference type="NCBI Taxonomy" id="172907"/>
    <lineage>
        <taxon>Eukaryota</taxon>
        <taxon>Metazoa</taxon>
        <taxon>Chordata</taxon>
        <taxon>Craniata</taxon>
        <taxon>Vertebrata</taxon>
        <taxon>Euteleostomi</taxon>
        <taxon>Actinopterygii</taxon>
        <taxon>Neopterygii</taxon>
        <taxon>Teleostei</taxon>
        <taxon>Ostariophysi</taxon>
        <taxon>Cypriniformes</taxon>
        <taxon>Cyprinidae</taxon>
        <taxon>Labeoninae</taxon>
        <taxon>Labeonini</taxon>
        <taxon>Cirrhinus</taxon>
    </lineage>
</organism>